<comment type="caution">
    <text evidence="1">The sequence shown here is derived from an EMBL/GenBank/DDBJ whole genome shotgun (WGS) entry which is preliminary data.</text>
</comment>
<feature type="non-terminal residue" evidence="1">
    <location>
        <position position="23"/>
    </location>
</feature>
<name>A0A8J4PM35_9MYCE</name>
<dbReference type="AlphaFoldDB" id="A0A8J4PM35"/>
<evidence type="ECO:0000313" key="1">
    <source>
        <dbReference type="EMBL" id="KAF2069483.1"/>
    </source>
</evidence>
<sequence length="23" mass="2710">MAIVMAYLIGKLFISVERVRERD</sequence>
<gene>
    <name evidence="1" type="ORF">CYY_009193</name>
</gene>
<dbReference type="Proteomes" id="UP000695562">
    <property type="component" value="Unassembled WGS sequence"/>
</dbReference>
<accession>A0A8J4PM35</accession>
<keyword evidence="2" id="KW-1185">Reference proteome</keyword>
<dbReference type="EMBL" id="AJWJ01000653">
    <property type="protein sequence ID" value="KAF2069483.1"/>
    <property type="molecule type" value="Genomic_DNA"/>
</dbReference>
<evidence type="ECO:0000313" key="2">
    <source>
        <dbReference type="Proteomes" id="UP000695562"/>
    </source>
</evidence>
<protein>
    <submittedName>
        <fullName evidence="1">Uncharacterized protein</fullName>
    </submittedName>
</protein>
<reference evidence="1" key="1">
    <citation type="submission" date="2020-01" db="EMBL/GenBank/DDBJ databases">
        <title>Development of genomics and gene disruption for Polysphondylium violaceum indicates a role for the polyketide synthase stlB in stalk morphogenesis.</title>
        <authorList>
            <person name="Narita B."/>
            <person name="Kawabe Y."/>
            <person name="Kin K."/>
            <person name="Saito T."/>
            <person name="Gibbs R."/>
            <person name="Kuspa A."/>
            <person name="Muzny D."/>
            <person name="Queller D."/>
            <person name="Richards S."/>
            <person name="Strassman J."/>
            <person name="Sucgang R."/>
            <person name="Worley K."/>
            <person name="Schaap P."/>
        </authorList>
    </citation>
    <scope>NUCLEOTIDE SEQUENCE</scope>
    <source>
        <strain evidence="1">QSvi11</strain>
    </source>
</reference>
<organism evidence="1 2">
    <name type="scientific">Polysphondylium violaceum</name>
    <dbReference type="NCBI Taxonomy" id="133409"/>
    <lineage>
        <taxon>Eukaryota</taxon>
        <taxon>Amoebozoa</taxon>
        <taxon>Evosea</taxon>
        <taxon>Eumycetozoa</taxon>
        <taxon>Dictyostelia</taxon>
        <taxon>Dictyosteliales</taxon>
        <taxon>Dictyosteliaceae</taxon>
        <taxon>Polysphondylium</taxon>
    </lineage>
</organism>
<proteinExistence type="predicted"/>